<protein>
    <submittedName>
        <fullName evidence="1">Uncharacterized protein</fullName>
    </submittedName>
</protein>
<comment type="caution">
    <text evidence="1">The sequence shown here is derived from an EMBL/GenBank/DDBJ whole genome shotgun (WGS) entry which is preliminary data.</text>
</comment>
<dbReference type="EMBL" id="JACSPQ010000001">
    <property type="protein sequence ID" value="MBD8001551.1"/>
    <property type="molecule type" value="Genomic_DNA"/>
</dbReference>
<name>A0ABR8VB17_9BACT</name>
<evidence type="ECO:0000313" key="2">
    <source>
        <dbReference type="Proteomes" id="UP000616346"/>
    </source>
</evidence>
<keyword evidence="2" id="KW-1185">Reference proteome</keyword>
<sequence length="134" mass="15390">MEETNHMNTLTNIVYILADVLETNLMDMEQEYRRHGYALRHEAKRQFNAAIHAIRSLKADISRKCTPSEQESFGNDADMVNALLLMLLDRTGDDDMQAFKFFDYIKSFPSKLGLDLQVDGAFAHLFDSQNKQAL</sequence>
<accession>A0ABR8VB17</accession>
<dbReference type="RefSeq" id="WP_178257366.1">
    <property type="nucleotide sequence ID" value="NZ_JACSPQ010000001.1"/>
</dbReference>
<dbReference type="Proteomes" id="UP000616346">
    <property type="component" value="Unassembled WGS sequence"/>
</dbReference>
<reference evidence="1 2" key="1">
    <citation type="submission" date="2020-08" db="EMBL/GenBank/DDBJ databases">
        <title>A Genomic Blueprint of the Chicken Gut Microbiome.</title>
        <authorList>
            <person name="Gilroy R."/>
            <person name="Ravi A."/>
            <person name="Getino M."/>
            <person name="Pursley I."/>
            <person name="Horton D.L."/>
            <person name="Alikhan N.-F."/>
            <person name="Baker D."/>
            <person name="Gharbi K."/>
            <person name="Hall N."/>
            <person name="Watson M."/>
            <person name="Adriaenssens E.M."/>
            <person name="Foster-Nyarko E."/>
            <person name="Jarju S."/>
            <person name="Secka A."/>
            <person name="Antonio M."/>
            <person name="Oren A."/>
            <person name="Chaudhuri R."/>
            <person name="La Ragione R.M."/>
            <person name="Hildebrand F."/>
            <person name="Pallen M.J."/>
        </authorList>
    </citation>
    <scope>NUCLEOTIDE SEQUENCE [LARGE SCALE GENOMIC DNA]</scope>
    <source>
        <strain evidence="1 2">Sa1YUN3</strain>
    </source>
</reference>
<proteinExistence type="predicted"/>
<organism evidence="1 2">
    <name type="scientific">Phocaeicola faecium</name>
    <dbReference type="NCBI Taxonomy" id="2762213"/>
    <lineage>
        <taxon>Bacteria</taxon>
        <taxon>Pseudomonadati</taxon>
        <taxon>Bacteroidota</taxon>
        <taxon>Bacteroidia</taxon>
        <taxon>Bacteroidales</taxon>
        <taxon>Bacteroidaceae</taxon>
        <taxon>Phocaeicola</taxon>
    </lineage>
</organism>
<evidence type="ECO:0000313" key="1">
    <source>
        <dbReference type="EMBL" id="MBD8001551.1"/>
    </source>
</evidence>
<gene>
    <name evidence="1" type="ORF">H9626_04865</name>
</gene>